<name>A0ACB6S3U2_9PLEO</name>
<dbReference type="EMBL" id="MU006711">
    <property type="protein sequence ID" value="KAF2628925.1"/>
    <property type="molecule type" value="Genomic_DNA"/>
</dbReference>
<dbReference type="Proteomes" id="UP000799754">
    <property type="component" value="Unassembled WGS sequence"/>
</dbReference>
<protein>
    <submittedName>
        <fullName evidence="1">Glycoside hydrolase family 64 protein</fullName>
    </submittedName>
</protein>
<keyword evidence="1" id="KW-0378">Hydrolase</keyword>
<organism evidence="1 2">
    <name type="scientific">Macroventuria anomochaeta</name>
    <dbReference type="NCBI Taxonomy" id="301207"/>
    <lineage>
        <taxon>Eukaryota</taxon>
        <taxon>Fungi</taxon>
        <taxon>Dikarya</taxon>
        <taxon>Ascomycota</taxon>
        <taxon>Pezizomycotina</taxon>
        <taxon>Dothideomycetes</taxon>
        <taxon>Pleosporomycetidae</taxon>
        <taxon>Pleosporales</taxon>
        <taxon>Pleosporineae</taxon>
        <taxon>Didymellaceae</taxon>
        <taxon>Macroventuria</taxon>
    </lineage>
</organism>
<proteinExistence type="predicted"/>
<reference evidence="1" key="1">
    <citation type="journal article" date="2020" name="Stud. Mycol.">
        <title>101 Dothideomycetes genomes: a test case for predicting lifestyles and emergence of pathogens.</title>
        <authorList>
            <person name="Haridas S."/>
            <person name="Albert R."/>
            <person name="Binder M."/>
            <person name="Bloem J."/>
            <person name="Labutti K."/>
            <person name="Salamov A."/>
            <person name="Andreopoulos B."/>
            <person name="Baker S."/>
            <person name="Barry K."/>
            <person name="Bills G."/>
            <person name="Bluhm B."/>
            <person name="Cannon C."/>
            <person name="Castanera R."/>
            <person name="Culley D."/>
            <person name="Daum C."/>
            <person name="Ezra D."/>
            <person name="Gonzalez J."/>
            <person name="Henrissat B."/>
            <person name="Kuo A."/>
            <person name="Liang C."/>
            <person name="Lipzen A."/>
            <person name="Lutzoni F."/>
            <person name="Magnuson J."/>
            <person name="Mondo S."/>
            <person name="Nolan M."/>
            <person name="Ohm R."/>
            <person name="Pangilinan J."/>
            <person name="Park H.-J."/>
            <person name="Ramirez L."/>
            <person name="Alfaro M."/>
            <person name="Sun H."/>
            <person name="Tritt A."/>
            <person name="Yoshinaga Y."/>
            <person name="Zwiers L.-H."/>
            <person name="Turgeon B."/>
            <person name="Goodwin S."/>
            <person name="Spatafora J."/>
            <person name="Crous P."/>
            <person name="Grigoriev I."/>
        </authorList>
    </citation>
    <scope>NUCLEOTIDE SEQUENCE</scope>
    <source>
        <strain evidence="1">CBS 525.71</strain>
    </source>
</reference>
<comment type="caution">
    <text evidence="1">The sequence shown here is derived from an EMBL/GenBank/DDBJ whole genome shotgun (WGS) entry which is preliminary data.</text>
</comment>
<keyword evidence="2" id="KW-1185">Reference proteome</keyword>
<accession>A0ACB6S3U2</accession>
<evidence type="ECO:0000313" key="1">
    <source>
        <dbReference type="EMBL" id="KAF2628925.1"/>
    </source>
</evidence>
<gene>
    <name evidence="1" type="ORF">BU25DRAFT_338468</name>
</gene>
<sequence length="431" mass="46487">MPDSLHIALKNDSDSENIHAYVTGIAIQHDGKRCLLRANGRDLYFPAEVKDIGSSLQEDCAIPLGAPGNTTNITIPQIAGGRIWIVDGKLTFLLNPGGPALVEPSVLNPSDPNHGVNFGFAEFTLNDAQLYANISYVDFVPKIPIAISLQQQSGEEQRVAGMRPDGLDRMADSLREQAQKDGRPWDKLVVNENGQNLRILNATHGGAVGADFSGYFEPLVDEVWSKYASCKCRVNTQAGPGVLEGHITSSGKLKIGDEEFDRPNTADILGCNSGPFTTGQSPARNAIIPRLAAAFVRSSITETEEHPSQPDTFYRRDPTNHYARLVHEHNVDRKGYAFAYDDVQPDSGEDQSGKVNAGDPKLFIVTVGGKSAAGGAPAPPPQQSQLPEQQSENQPAPAPAPSADAPAAEKRGFRDRLFEHAKGKAKGFLHR</sequence>
<evidence type="ECO:0000313" key="2">
    <source>
        <dbReference type="Proteomes" id="UP000799754"/>
    </source>
</evidence>